<feature type="domain" description="Ionotropic glutamate receptor C-terminal" evidence="10">
    <location>
        <begin position="206"/>
        <end position="437"/>
    </location>
</feature>
<feature type="transmembrane region" description="Helical" evidence="9">
    <location>
        <begin position="180"/>
        <end position="200"/>
    </location>
</feature>
<keyword evidence="8" id="KW-0325">Glycoprotein</keyword>
<name>A0ABQ7PZX7_PLUXY</name>
<proteinExistence type="inferred from homology"/>
<dbReference type="SUPFAM" id="SSF53850">
    <property type="entry name" value="Periplasmic binding protein-like II"/>
    <property type="match status" value="1"/>
</dbReference>
<reference evidence="11 12" key="1">
    <citation type="submission" date="2021-06" db="EMBL/GenBank/DDBJ databases">
        <title>A haploid diamondback moth (Plutella xylostella L.) genome assembly resolves 31 chromosomes and identifies a diamide resistance mutation.</title>
        <authorList>
            <person name="Ward C.M."/>
            <person name="Perry K.D."/>
            <person name="Baker G."/>
            <person name="Powis K."/>
            <person name="Heckel D.G."/>
            <person name="Baxter S.W."/>
        </authorList>
    </citation>
    <scope>NUCLEOTIDE SEQUENCE [LARGE SCALE GENOMIC DNA]</scope>
    <source>
        <strain evidence="11 12">LV</strain>
        <tissue evidence="11">Single pupa</tissue>
    </source>
</reference>
<feature type="transmembrane region" description="Helical" evidence="9">
    <location>
        <begin position="419"/>
        <end position="439"/>
    </location>
</feature>
<keyword evidence="3" id="KW-1003">Cell membrane</keyword>
<dbReference type="EMBL" id="JAHIBW010000024">
    <property type="protein sequence ID" value="KAG7298543.1"/>
    <property type="molecule type" value="Genomic_DNA"/>
</dbReference>
<gene>
    <name evidence="11" type="ORF">JYU34_018183</name>
</gene>
<evidence type="ECO:0000256" key="4">
    <source>
        <dbReference type="ARBA" id="ARBA00022692"/>
    </source>
</evidence>
<evidence type="ECO:0000256" key="5">
    <source>
        <dbReference type="ARBA" id="ARBA00022989"/>
    </source>
</evidence>
<comment type="subcellular location">
    <subcellularLocation>
        <location evidence="1">Cell membrane</location>
        <topology evidence="1">Multi-pass membrane protein</topology>
    </subcellularLocation>
</comment>
<evidence type="ECO:0000256" key="3">
    <source>
        <dbReference type="ARBA" id="ARBA00022475"/>
    </source>
</evidence>
<evidence type="ECO:0000313" key="12">
    <source>
        <dbReference type="Proteomes" id="UP000823941"/>
    </source>
</evidence>
<evidence type="ECO:0000256" key="7">
    <source>
        <dbReference type="ARBA" id="ARBA00023170"/>
    </source>
</evidence>
<keyword evidence="12" id="KW-1185">Reference proteome</keyword>
<evidence type="ECO:0000256" key="6">
    <source>
        <dbReference type="ARBA" id="ARBA00023136"/>
    </source>
</evidence>
<dbReference type="InterPro" id="IPR052192">
    <property type="entry name" value="Insect_Ionotropic_Sensory_Rcpt"/>
</dbReference>
<dbReference type="Pfam" id="PF00060">
    <property type="entry name" value="Lig_chan"/>
    <property type="match status" value="1"/>
</dbReference>
<dbReference type="PANTHER" id="PTHR42643">
    <property type="entry name" value="IONOTROPIC RECEPTOR 20A-RELATED"/>
    <property type="match status" value="1"/>
</dbReference>
<evidence type="ECO:0000256" key="8">
    <source>
        <dbReference type="ARBA" id="ARBA00023180"/>
    </source>
</evidence>
<comment type="caution">
    <text evidence="11">The sequence shown here is derived from an EMBL/GenBank/DDBJ whole genome shotgun (WGS) entry which is preliminary data.</text>
</comment>
<sequence>MGCSDFVIQVDDPIDFAIVLEKVLFVSNTRRGDRKFIFVPKRLDDSDEILNVLQTGIFTHIPNVILIVPTNKKVEADEKCEDYDIVTHKFVGPDEEDINIPMVLDRWNSCSKEFESNANLFPHDIANMYGRTVKVACFMYPPFVILNLDKQVARNGRDGLDMRVVDELCSWELPILAFSFPMWMVTIFSMVYSWLALVLAQHGSTNNAWLNIWRIMMAQPCKLESSWRSQFVLLGPVVTGLIINAAYSAGLSSLFTIPNYEKSIDTVEDLLNSGLEWGAPDIAWVYSISSAKDERHMRIVDKFRLLTPSQLKARGENQTIALSIELLPAGCLAIGGGEAMTTDILNNYQLLTEDLFFGVSTVAARKNSPYVAKLNDRILRLIEAGLLLAWDSQISLKYQDVKVKMAIKYSRNAEPPTTAPLNLVAIGGIFMILVAGIIVSHNNASY</sequence>
<keyword evidence="6 9" id="KW-0472">Membrane</keyword>
<evidence type="ECO:0000256" key="1">
    <source>
        <dbReference type="ARBA" id="ARBA00004651"/>
    </source>
</evidence>
<accession>A0ABQ7PZX7</accession>
<keyword evidence="4 9" id="KW-0812">Transmembrane</keyword>
<dbReference type="InterPro" id="IPR001320">
    <property type="entry name" value="Iontro_rcpt_C"/>
</dbReference>
<keyword evidence="7" id="KW-0675">Receptor</keyword>
<organism evidence="11 12">
    <name type="scientific">Plutella xylostella</name>
    <name type="common">Diamondback moth</name>
    <name type="synonym">Plutella maculipennis</name>
    <dbReference type="NCBI Taxonomy" id="51655"/>
    <lineage>
        <taxon>Eukaryota</taxon>
        <taxon>Metazoa</taxon>
        <taxon>Ecdysozoa</taxon>
        <taxon>Arthropoda</taxon>
        <taxon>Hexapoda</taxon>
        <taxon>Insecta</taxon>
        <taxon>Pterygota</taxon>
        <taxon>Neoptera</taxon>
        <taxon>Endopterygota</taxon>
        <taxon>Lepidoptera</taxon>
        <taxon>Glossata</taxon>
        <taxon>Ditrysia</taxon>
        <taxon>Yponomeutoidea</taxon>
        <taxon>Plutellidae</taxon>
        <taxon>Plutella</taxon>
    </lineage>
</organism>
<comment type="similarity">
    <text evidence="2">Belongs to the glutamate-gated ion channel (TC 1.A.10.1) family.</text>
</comment>
<protein>
    <recommendedName>
        <fullName evidence="10">Ionotropic glutamate receptor C-terminal domain-containing protein</fullName>
    </recommendedName>
</protein>
<keyword evidence="5 9" id="KW-1133">Transmembrane helix</keyword>
<dbReference type="PANTHER" id="PTHR42643:SF40">
    <property type="entry name" value="IONOTROPIC RECEPTOR 41A-RELATED"/>
    <property type="match status" value="1"/>
</dbReference>
<evidence type="ECO:0000313" key="11">
    <source>
        <dbReference type="EMBL" id="KAG7298543.1"/>
    </source>
</evidence>
<evidence type="ECO:0000256" key="9">
    <source>
        <dbReference type="SAM" id="Phobius"/>
    </source>
</evidence>
<dbReference type="Proteomes" id="UP000823941">
    <property type="component" value="Chromosome 24"/>
</dbReference>
<evidence type="ECO:0000259" key="10">
    <source>
        <dbReference type="Pfam" id="PF00060"/>
    </source>
</evidence>
<feature type="transmembrane region" description="Helical" evidence="9">
    <location>
        <begin position="231"/>
        <end position="255"/>
    </location>
</feature>
<evidence type="ECO:0000256" key="2">
    <source>
        <dbReference type="ARBA" id="ARBA00008685"/>
    </source>
</evidence>